<dbReference type="EMBL" id="CP071872">
    <property type="protein sequence ID" value="UNM12261.1"/>
    <property type="molecule type" value="Genomic_DNA"/>
</dbReference>
<feature type="transmembrane region" description="Helical" evidence="6">
    <location>
        <begin position="100"/>
        <end position="121"/>
    </location>
</feature>
<keyword evidence="9" id="KW-1185">Reference proteome</keyword>
<evidence type="ECO:0000256" key="5">
    <source>
        <dbReference type="ARBA" id="ARBA00023136"/>
    </source>
</evidence>
<dbReference type="InterPro" id="IPR035906">
    <property type="entry name" value="MetI-like_sf"/>
</dbReference>
<feature type="domain" description="ABC transmembrane type-1" evidence="7">
    <location>
        <begin position="65"/>
        <end position="246"/>
    </location>
</feature>
<dbReference type="RefSeq" id="WP_242330867.1">
    <property type="nucleotide sequence ID" value="NZ_CP071872.1"/>
</dbReference>
<evidence type="ECO:0000256" key="2">
    <source>
        <dbReference type="ARBA" id="ARBA00022448"/>
    </source>
</evidence>
<name>A0ABY3WP22_9ACTN</name>
<dbReference type="Gene3D" id="1.10.3720.10">
    <property type="entry name" value="MetI-like"/>
    <property type="match status" value="1"/>
</dbReference>
<evidence type="ECO:0000313" key="9">
    <source>
        <dbReference type="Proteomes" id="UP000828924"/>
    </source>
</evidence>
<reference evidence="8 9" key="1">
    <citation type="submission" date="2021-03" db="EMBL/GenBank/DDBJ databases">
        <title>Complete genome of Streptomyces formicae strain 1H-GS9 (DSM 100524).</title>
        <authorList>
            <person name="Atanasov K.E."/>
            <person name="Altabella T."/>
            <person name="Ferrer A."/>
        </authorList>
    </citation>
    <scope>NUCLEOTIDE SEQUENCE [LARGE SCALE GENOMIC DNA]</scope>
    <source>
        <strain evidence="8 9">1H-GS9</strain>
    </source>
</reference>
<proteinExistence type="inferred from homology"/>
<evidence type="ECO:0000256" key="3">
    <source>
        <dbReference type="ARBA" id="ARBA00022692"/>
    </source>
</evidence>
<dbReference type="InterPro" id="IPR000515">
    <property type="entry name" value="MetI-like"/>
</dbReference>
<dbReference type="InterPro" id="IPR051204">
    <property type="entry name" value="ABC_transp_perm/SBD"/>
</dbReference>
<evidence type="ECO:0000256" key="4">
    <source>
        <dbReference type="ARBA" id="ARBA00022989"/>
    </source>
</evidence>
<feature type="transmembrane region" description="Helical" evidence="6">
    <location>
        <begin position="181"/>
        <end position="207"/>
    </location>
</feature>
<dbReference type="SUPFAM" id="SSF161098">
    <property type="entry name" value="MetI-like"/>
    <property type="match status" value="1"/>
</dbReference>
<sequence length="258" mass="26835">MGSRAPRVEVGHEAPVVQRSFRARNVGVPVFVLMAAGADLLWLRGASLDSIERRTLNADFLLSRTGEHLRLVGLAAVLVILIAIPLGVALSRVRWRWPSAVVFGAANAGQAAPVIGILVLLTMVYGPGFGIAVVSLVAYCVLPVLRNTAVGVRQVDPAVVEAARGMGMKPLEALWKVELPLAVPVVLSGLRISLVLCVGAATLATFVNAGGLGDIIVNGIKLDRTPVLVTGSLLTASIALLADWIAGLAESAVKPRGA</sequence>
<dbReference type="PROSITE" id="PS50928">
    <property type="entry name" value="ABC_TM1"/>
    <property type="match status" value="1"/>
</dbReference>
<protein>
    <submittedName>
        <fullName evidence="8">ABC transporter permease</fullName>
    </submittedName>
</protein>
<evidence type="ECO:0000256" key="1">
    <source>
        <dbReference type="ARBA" id="ARBA00004141"/>
    </source>
</evidence>
<keyword evidence="2 6" id="KW-0813">Transport</keyword>
<organism evidence="8 9">
    <name type="scientific">Streptomyces formicae</name>
    <dbReference type="NCBI Taxonomy" id="1616117"/>
    <lineage>
        <taxon>Bacteria</taxon>
        <taxon>Bacillati</taxon>
        <taxon>Actinomycetota</taxon>
        <taxon>Actinomycetes</taxon>
        <taxon>Kitasatosporales</taxon>
        <taxon>Streptomycetaceae</taxon>
        <taxon>Streptomyces</taxon>
    </lineage>
</organism>
<dbReference type="PANTHER" id="PTHR30177:SF4">
    <property type="entry name" value="OSMOPROTECTANT IMPORT PERMEASE PROTEIN OSMW"/>
    <property type="match status" value="1"/>
</dbReference>
<dbReference type="PANTHER" id="PTHR30177">
    <property type="entry name" value="GLYCINE BETAINE/L-PROLINE TRANSPORT SYSTEM PERMEASE PROTEIN PROW"/>
    <property type="match status" value="1"/>
</dbReference>
<keyword evidence="4 6" id="KW-1133">Transmembrane helix</keyword>
<dbReference type="Pfam" id="PF00528">
    <property type="entry name" value="BPD_transp_1"/>
    <property type="match status" value="1"/>
</dbReference>
<accession>A0ABY3WP22</accession>
<keyword evidence="3 6" id="KW-0812">Transmembrane</keyword>
<feature type="transmembrane region" description="Helical" evidence="6">
    <location>
        <begin position="227"/>
        <end position="246"/>
    </location>
</feature>
<comment type="subcellular location">
    <subcellularLocation>
        <location evidence="6">Cell membrane</location>
        <topology evidence="6">Multi-pass membrane protein</topology>
    </subcellularLocation>
    <subcellularLocation>
        <location evidence="1">Membrane</location>
        <topology evidence="1">Multi-pass membrane protein</topology>
    </subcellularLocation>
</comment>
<evidence type="ECO:0000259" key="7">
    <source>
        <dbReference type="PROSITE" id="PS50928"/>
    </source>
</evidence>
<feature type="transmembrane region" description="Helical" evidence="6">
    <location>
        <begin position="127"/>
        <end position="145"/>
    </location>
</feature>
<feature type="transmembrane region" description="Helical" evidence="6">
    <location>
        <begin position="26"/>
        <end position="48"/>
    </location>
</feature>
<evidence type="ECO:0000313" key="8">
    <source>
        <dbReference type="EMBL" id="UNM12261.1"/>
    </source>
</evidence>
<dbReference type="Proteomes" id="UP000828924">
    <property type="component" value="Chromosome"/>
</dbReference>
<dbReference type="CDD" id="cd06261">
    <property type="entry name" value="TM_PBP2"/>
    <property type="match status" value="1"/>
</dbReference>
<keyword evidence="5 6" id="KW-0472">Membrane</keyword>
<feature type="transmembrane region" description="Helical" evidence="6">
    <location>
        <begin position="68"/>
        <end position="88"/>
    </location>
</feature>
<gene>
    <name evidence="8" type="ORF">J4032_12605</name>
</gene>
<comment type="similarity">
    <text evidence="6">Belongs to the binding-protein-dependent transport system permease family.</text>
</comment>
<evidence type="ECO:0000256" key="6">
    <source>
        <dbReference type="RuleBase" id="RU363032"/>
    </source>
</evidence>